<dbReference type="PANTHER" id="PTHR36838:SF1">
    <property type="entry name" value="SLR1864 PROTEIN"/>
    <property type="match status" value="1"/>
</dbReference>
<keyword evidence="7 8" id="KW-0472">Membrane</keyword>
<evidence type="ECO:0000256" key="7">
    <source>
        <dbReference type="ARBA" id="ARBA00023136"/>
    </source>
</evidence>
<dbReference type="GO" id="GO:0005886">
    <property type="term" value="C:plasma membrane"/>
    <property type="evidence" value="ECO:0007669"/>
    <property type="project" value="UniProtKB-SubCell"/>
</dbReference>
<comment type="caution">
    <text evidence="9">The sequence shown here is derived from an EMBL/GenBank/DDBJ whole genome shotgun (WGS) entry which is preliminary data.</text>
</comment>
<evidence type="ECO:0000313" key="9">
    <source>
        <dbReference type="EMBL" id="HGI31345.1"/>
    </source>
</evidence>
<feature type="transmembrane region" description="Helical" evidence="8">
    <location>
        <begin position="169"/>
        <end position="190"/>
    </location>
</feature>
<feature type="transmembrane region" description="Helical" evidence="8">
    <location>
        <begin position="6"/>
        <end position="25"/>
    </location>
</feature>
<evidence type="ECO:0000256" key="5">
    <source>
        <dbReference type="ARBA" id="ARBA00022692"/>
    </source>
</evidence>
<dbReference type="Gene3D" id="1.20.1530.20">
    <property type="match status" value="1"/>
</dbReference>
<evidence type="ECO:0000256" key="6">
    <source>
        <dbReference type="ARBA" id="ARBA00022989"/>
    </source>
</evidence>
<feature type="transmembrane region" description="Helical" evidence="8">
    <location>
        <begin position="37"/>
        <end position="55"/>
    </location>
</feature>
<evidence type="ECO:0000256" key="4">
    <source>
        <dbReference type="ARBA" id="ARBA00022475"/>
    </source>
</evidence>
<reference evidence="9" key="1">
    <citation type="journal article" date="2020" name="mSystems">
        <title>Genome- and Community-Level Interaction Insights into Carbon Utilization and Element Cycling Functions of Hydrothermarchaeota in Hydrothermal Sediment.</title>
        <authorList>
            <person name="Zhou Z."/>
            <person name="Liu Y."/>
            <person name="Xu W."/>
            <person name="Pan J."/>
            <person name="Luo Z.H."/>
            <person name="Li M."/>
        </authorList>
    </citation>
    <scope>NUCLEOTIDE SEQUENCE [LARGE SCALE GENOMIC DNA]</scope>
    <source>
        <strain evidence="9">SpSt-747</strain>
    </source>
</reference>
<evidence type="ECO:0000256" key="8">
    <source>
        <dbReference type="SAM" id="Phobius"/>
    </source>
</evidence>
<organism evidence="9">
    <name type="scientific">Candidatus Caldatribacterium californiense</name>
    <dbReference type="NCBI Taxonomy" id="1454726"/>
    <lineage>
        <taxon>Bacteria</taxon>
        <taxon>Pseudomonadati</taxon>
        <taxon>Atribacterota</taxon>
        <taxon>Atribacteria</taxon>
        <taxon>Atribacterales</taxon>
        <taxon>Candidatus Caldatribacteriaceae</taxon>
        <taxon>Candidatus Caldatribacterium</taxon>
    </lineage>
</organism>
<accession>A0A7V3YHT2</accession>
<dbReference type="InterPro" id="IPR004776">
    <property type="entry name" value="Mem_transp_PIN-like"/>
</dbReference>
<sequence>MQEFLQAARGILTILILLGVGYALACFRWVRKEESEFLARFVVYITLPPYMVVNITTSFTRTSLLHLGKGLPVPLFSMLSSYLCAVLLGHLLRLPAKRRGIFVVAFSLSNTIFVGLPVCQALFGERATPFVLLYYMVNTTLFWTLGAFGISSSGNPGQGFSFAEALRRILNPPFLAFFLGVVLVLFGLPLPPLLTETARLLGNLTTPLSLLCVGTTIDTKHLRLTRDLVLVLLGRFLISPLLVLAVATLFPLPELMKEVFIVMSAMPVMMQSSLLARVYSADYEYATGMITATTALSALVIPFLKVGIRHL</sequence>
<evidence type="ECO:0000256" key="1">
    <source>
        <dbReference type="ARBA" id="ARBA00004651"/>
    </source>
</evidence>
<feature type="transmembrane region" description="Helical" evidence="8">
    <location>
        <begin position="101"/>
        <end position="123"/>
    </location>
</feature>
<keyword evidence="5 8" id="KW-0812">Transmembrane</keyword>
<dbReference type="PANTHER" id="PTHR36838">
    <property type="entry name" value="AUXIN EFFLUX CARRIER FAMILY PROTEIN"/>
    <property type="match status" value="1"/>
</dbReference>
<dbReference type="EMBL" id="DTFV01000123">
    <property type="protein sequence ID" value="HGI31345.1"/>
    <property type="molecule type" value="Genomic_DNA"/>
</dbReference>
<evidence type="ECO:0000256" key="2">
    <source>
        <dbReference type="ARBA" id="ARBA00010145"/>
    </source>
</evidence>
<gene>
    <name evidence="9" type="ORF">ENV30_08600</name>
</gene>
<dbReference type="AlphaFoldDB" id="A0A7V3YHT2"/>
<proteinExistence type="inferred from homology"/>
<name>A0A7V3YHT2_9BACT</name>
<dbReference type="InterPro" id="IPR038770">
    <property type="entry name" value="Na+/solute_symporter_sf"/>
</dbReference>
<protein>
    <submittedName>
        <fullName evidence="9">AEC family transporter</fullName>
    </submittedName>
</protein>
<dbReference type="Pfam" id="PF03547">
    <property type="entry name" value="Mem_trans"/>
    <property type="match status" value="1"/>
</dbReference>
<comment type="subcellular location">
    <subcellularLocation>
        <location evidence="1">Cell membrane</location>
        <topology evidence="1">Multi-pass membrane protein</topology>
    </subcellularLocation>
</comment>
<dbReference type="GO" id="GO:0055085">
    <property type="term" value="P:transmembrane transport"/>
    <property type="evidence" value="ECO:0007669"/>
    <property type="project" value="InterPro"/>
</dbReference>
<feature type="transmembrane region" description="Helical" evidence="8">
    <location>
        <begin position="285"/>
        <end position="304"/>
    </location>
</feature>
<feature type="transmembrane region" description="Helical" evidence="8">
    <location>
        <begin position="129"/>
        <end position="148"/>
    </location>
</feature>
<keyword evidence="4" id="KW-1003">Cell membrane</keyword>
<keyword evidence="3" id="KW-0813">Transport</keyword>
<evidence type="ECO:0000256" key="3">
    <source>
        <dbReference type="ARBA" id="ARBA00022448"/>
    </source>
</evidence>
<comment type="similarity">
    <text evidence="2">Belongs to the auxin efflux carrier (TC 2.A.69) family.</text>
</comment>
<keyword evidence="6 8" id="KW-1133">Transmembrane helix</keyword>
<feature type="transmembrane region" description="Helical" evidence="8">
    <location>
        <begin position="228"/>
        <end position="252"/>
    </location>
</feature>